<dbReference type="Gene3D" id="3.40.50.150">
    <property type="entry name" value="Vaccinia Virus protein VP39"/>
    <property type="match status" value="1"/>
</dbReference>
<evidence type="ECO:0000259" key="1">
    <source>
        <dbReference type="Pfam" id="PF08241"/>
    </source>
</evidence>
<name>A0ABP1CDW6_9GAMM</name>
<dbReference type="CDD" id="cd02440">
    <property type="entry name" value="AdoMet_MTases"/>
    <property type="match status" value="1"/>
</dbReference>
<dbReference type="GO" id="GO:0032259">
    <property type="term" value="P:methylation"/>
    <property type="evidence" value="ECO:0007669"/>
    <property type="project" value="UniProtKB-KW"/>
</dbReference>
<dbReference type="PANTHER" id="PTHR43591">
    <property type="entry name" value="METHYLTRANSFERASE"/>
    <property type="match status" value="1"/>
</dbReference>
<sequence length="263" mass="29106">MALRTTPVQGPEDIRAFFDRLAPAYRDSHGNPQRALRYRLSIIRRLLHGVGRELLVEIGCGTGLHLLALADDFCRAHGTDLSPEMIRRADEERLRHPSAERLSLAVDPAERLDSVVADTADAVLCVGALEHMPDQASVLRQVRRVLKPGGAFLCLTPNGEHLWYRTLAPRLGFSTQHLSSDRFLDRAELVRLLVTAGLVPETVGWWTFVPRGDLPRPVAWAWSGLDVLGRLCRVPRWRGGLYCKAVRPAGPRAFPPAGPAGGR</sequence>
<evidence type="ECO:0000313" key="2">
    <source>
        <dbReference type="EMBL" id="CAL1241705.1"/>
    </source>
</evidence>
<gene>
    <name evidence="2" type="ORF">MECH1_V1_2929</name>
</gene>
<keyword evidence="3" id="KW-1185">Reference proteome</keyword>
<accession>A0ABP1CDW6</accession>
<dbReference type="InterPro" id="IPR029063">
    <property type="entry name" value="SAM-dependent_MTases_sf"/>
</dbReference>
<dbReference type="RefSeq" id="WP_348758201.1">
    <property type="nucleotide sequence ID" value="NZ_OZ026884.1"/>
</dbReference>
<dbReference type="Pfam" id="PF08241">
    <property type="entry name" value="Methyltransf_11"/>
    <property type="match status" value="1"/>
</dbReference>
<organism evidence="2 3">
    <name type="scientific">Candidatus Methylocalor cossyra</name>
    <dbReference type="NCBI Taxonomy" id="3108543"/>
    <lineage>
        <taxon>Bacteria</taxon>
        <taxon>Pseudomonadati</taxon>
        <taxon>Pseudomonadota</taxon>
        <taxon>Gammaproteobacteria</taxon>
        <taxon>Methylococcales</taxon>
        <taxon>Methylococcaceae</taxon>
        <taxon>Candidatus Methylocalor</taxon>
    </lineage>
</organism>
<feature type="domain" description="Methyltransferase type 11" evidence="1">
    <location>
        <begin position="56"/>
        <end position="154"/>
    </location>
</feature>
<dbReference type="PANTHER" id="PTHR43591:SF24">
    <property type="entry name" value="2-METHOXY-6-POLYPRENYL-1,4-BENZOQUINOL METHYLASE, MITOCHONDRIAL"/>
    <property type="match status" value="1"/>
</dbReference>
<dbReference type="GO" id="GO:0061542">
    <property type="term" value="F:3-demethylubiquinol 3-O-methyltransferase activity"/>
    <property type="evidence" value="ECO:0007669"/>
    <property type="project" value="UniProtKB-EC"/>
</dbReference>
<dbReference type="SUPFAM" id="SSF53335">
    <property type="entry name" value="S-adenosyl-L-methionine-dependent methyltransferases"/>
    <property type="match status" value="1"/>
</dbReference>
<reference evidence="2 3" key="1">
    <citation type="submission" date="2024-04" db="EMBL/GenBank/DDBJ databases">
        <authorList>
            <person name="Cremers G."/>
        </authorList>
    </citation>
    <scope>NUCLEOTIDE SEQUENCE [LARGE SCALE GENOMIC DNA]</scope>
    <source>
        <strain evidence="2">MeCH1-AG</strain>
    </source>
</reference>
<dbReference type="EMBL" id="OZ026884">
    <property type="protein sequence ID" value="CAL1241705.1"/>
    <property type="molecule type" value="Genomic_DNA"/>
</dbReference>
<evidence type="ECO:0000313" key="3">
    <source>
        <dbReference type="Proteomes" id="UP001497493"/>
    </source>
</evidence>
<keyword evidence="2" id="KW-0808">Transferase</keyword>
<keyword evidence="2" id="KW-0489">Methyltransferase</keyword>
<dbReference type="InterPro" id="IPR013216">
    <property type="entry name" value="Methyltransf_11"/>
</dbReference>
<protein>
    <submittedName>
        <fullName evidence="2">3-demethylubiquinone-9 3-methyltransferase</fullName>
        <ecNumber evidence="2">2.1.1.64</ecNumber>
    </submittedName>
</protein>
<proteinExistence type="predicted"/>
<dbReference type="Proteomes" id="UP001497493">
    <property type="component" value="Chromosome"/>
</dbReference>
<dbReference type="EC" id="2.1.1.64" evidence="2"/>